<evidence type="ECO:0000256" key="1">
    <source>
        <dbReference type="SAM" id="MobiDB-lite"/>
    </source>
</evidence>
<sequence>MRAKRLRPEKVSGFPNQSTGQGTSPRNQITAKPGLRE</sequence>
<dbReference type="EMBL" id="CP036268">
    <property type="protein sequence ID" value="QDT39001.1"/>
    <property type="molecule type" value="Genomic_DNA"/>
</dbReference>
<organism evidence="2 3">
    <name type="scientific">Stratiformator vulcanicus</name>
    <dbReference type="NCBI Taxonomy" id="2527980"/>
    <lineage>
        <taxon>Bacteria</taxon>
        <taxon>Pseudomonadati</taxon>
        <taxon>Planctomycetota</taxon>
        <taxon>Planctomycetia</taxon>
        <taxon>Planctomycetales</taxon>
        <taxon>Planctomycetaceae</taxon>
        <taxon>Stratiformator</taxon>
    </lineage>
</organism>
<evidence type="ECO:0000313" key="2">
    <source>
        <dbReference type="EMBL" id="QDT39001.1"/>
    </source>
</evidence>
<dbReference type="Proteomes" id="UP000317318">
    <property type="component" value="Chromosome"/>
</dbReference>
<protein>
    <submittedName>
        <fullName evidence="2">Uncharacterized protein</fullName>
    </submittedName>
</protein>
<feature type="region of interest" description="Disordered" evidence="1">
    <location>
        <begin position="1"/>
        <end position="37"/>
    </location>
</feature>
<proteinExistence type="predicted"/>
<evidence type="ECO:0000313" key="3">
    <source>
        <dbReference type="Proteomes" id="UP000317318"/>
    </source>
</evidence>
<dbReference type="KEGG" id="svp:Pan189_34020"/>
<reference evidence="2 3" key="1">
    <citation type="submission" date="2019-02" db="EMBL/GenBank/DDBJ databases">
        <title>Deep-cultivation of Planctomycetes and their phenomic and genomic characterization uncovers novel biology.</title>
        <authorList>
            <person name="Wiegand S."/>
            <person name="Jogler M."/>
            <person name="Boedeker C."/>
            <person name="Pinto D."/>
            <person name="Vollmers J."/>
            <person name="Rivas-Marin E."/>
            <person name="Kohn T."/>
            <person name="Peeters S.H."/>
            <person name="Heuer A."/>
            <person name="Rast P."/>
            <person name="Oberbeckmann S."/>
            <person name="Bunk B."/>
            <person name="Jeske O."/>
            <person name="Meyerdierks A."/>
            <person name="Storesund J.E."/>
            <person name="Kallscheuer N."/>
            <person name="Luecker S."/>
            <person name="Lage O.M."/>
            <person name="Pohl T."/>
            <person name="Merkel B.J."/>
            <person name="Hornburger P."/>
            <person name="Mueller R.-W."/>
            <person name="Bruemmer F."/>
            <person name="Labrenz M."/>
            <person name="Spormann A.M."/>
            <person name="Op den Camp H."/>
            <person name="Overmann J."/>
            <person name="Amann R."/>
            <person name="Jetten M.S.M."/>
            <person name="Mascher T."/>
            <person name="Medema M.H."/>
            <person name="Devos D.P."/>
            <person name="Kaster A.-K."/>
            <person name="Ovreas L."/>
            <person name="Rohde M."/>
            <person name="Galperin M.Y."/>
            <person name="Jogler C."/>
        </authorList>
    </citation>
    <scope>NUCLEOTIDE SEQUENCE [LARGE SCALE GENOMIC DNA]</scope>
    <source>
        <strain evidence="2 3">Pan189</strain>
    </source>
</reference>
<feature type="compositionally biased region" description="Polar residues" evidence="1">
    <location>
        <begin position="14"/>
        <end position="30"/>
    </location>
</feature>
<name>A0A517R535_9PLAN</name>
<dbReference type="AlphaFoldDB" id="A0A517R535"/>
<gene>
    <name evidence="2" type="ORF">Pan189_34020</name>
</gene>
<feature type="compositionally biased region" description="Basic and acidic residues" evidence="1">
    <location>
        <begin position="1"/>
        <end position="10"/>
    </location>
</feature>
<accession>A0A517R535</accession>
<keyword evidence="3" id="KW-1185">Reference proteome</keyword>